<dbReference type="SMART" id="SM00575">
    <property type="entry name" value="ZnF_PMZ"/>
    <property type="match status" value="1"/>
</dbReference>
<dbReference type="PROSITE" id="PS50966">
    <property type="entry name" value="ZF_SWIM"/>
    <property type="match status" value="1"/>
</dbReference>
<evidence type="ECO:0000256" key="3">
    <source>
        <dbReference type="ARBA" id="ARBA00022833"/>
    </source>
</evidence>
<dbReference type="EMBL" id="SDMP01000015">
    <property type="protein sequence ID" value="RYR08810.1"/>
    <property type="molecule type" value="Genomic_DNA"/>
</dbReference>
<proteinExistence type="predicted"/>
<dbReference type="InterPro" id="IPR007527">
    <property type="entry name" value="Znf_SWIM"/>
</dbReference>
<comment type="caution">
    <text evidence="7">The sequence shown here is derived from an EMBL/GenBank/DDBJ whole genome shotgun (WGS) entry which is preliminary data.</text>
</comment>
<evidence type="ECO:0000259" key="6">
    <source>
        <dbReference type="PROSITE" id="PS50966"/>
    </source>
</evidence>
<evidence type="ECO:0000256" key="2">
    <source>
        <dbReference type="ARBA" id="ARBA00022771"/>
    </source>
</evidence>
<evidence type="ECO:0000313" key="7">
    <source>
        <dbReference type="EMBL" id="RYR08810.1"/>
    </source>
</evidence>
<evidence type="ECO:0000256" key="5">
    <source>
        <dbReference type="SAM" id="MobiDB-lite"/>
    </source>
</evidence>
<keyword evidence="1" id="KW-0479">Metal-binding</keyword>
<reference evidence="7 8" key="1">
    <citation type="submission" date="2019-01" db="EMBL/GenBank/DDBJ databases">
        <title>Sequencing of cultivated peanut Arachis hypogaea provides insights into genome evolution and oil improvement.</title>
        <authorList>
            <person name="Chen X."/>
        </authorList>
    </citation>
    <scope>NUCLEOTIDE SEQUENCE [LARGE SCALE GENOMIC DNA]</scope>
    <source>
        <strain evidence="8">cv. Fuhuasheng</strain>
        <tissue evidence="7">Leaves</tissue>
    </source>
</reference>
<dbReference type="InterPro" id="IPR006564">
    <property type="entry name" value="Znf_PMZ"/>
</dbReference>
<dbReference type="GO" id="GO:0008270">
    <property type="term" value="F:zinc ion binding"/>
    <property type="evidence" value="ECO:0007669"/>
    <property type="project" value="UniProtKB-KW"/>
</dbReference>
<protein>
    <recommendedName>
        <fullName evidence="6">SWIM-type domain-containing protein</fullName>
    </recommendedName>
</protein>
<evidence type="ECO:0000256" key="4">
    <source>
        <dbReference type="PROSITE-ProRule" id="PRU00325"/>
    </source>
</evidence>
<feature type="domain" description="SWIM-type" evidence="6">
    <location>
        <begin position="130"/>
        <end position="162"/>
    </location>
</feature>
<evidence type="ECO:0000256" key="1">
    <source>
        <dbReference type="ARBA" id="ARBA00022723"/>
    </source>
</evidence>
<keyword evidence="8" id="KW-1185">Reference proteome</keyword>
<feature type="region of interest" description="Disordered" evidence="5">
    <location>
        <begin position="1"/>
        <end position="26"/>
    </location>
</feature>
<evidence type="ECO:0000313" key="8">
    <source>
        <dbReference type="Proteomes" id="UP000289738"/>
    </source>
</evidence>
<dbReference type="AlphaFoldDB" id="A0A444Z3S0"/>
<keyword evidence="3" id="KW-0862">Zinc</keyword>
<accession>A0A444Z3S0</accession>
<gene>
    <name evidence="7" type="ORF">Ahy_B05g076649</name>
</gene>
<keyword evidence="2 4" id="KW-0863">Zinc-finger</keyword>
<dbReference type="Pfam" id="PF04434">
    <property type="entry name" value="SWIM"/>
    <property type="match status" value="1"/>
</dbReference>
<dbReference type="Proteomes" id="UP000289738">
    <property type="component" value="Chromosome B05"/>
</dbReference>
<organism evidence="7 8">
    <name type="scientific">Arachis hypogaea</name>
    <name type="common">Peanut</name>
    <dbReference type="NCBI Taxonomy" id="3818"/>
    <lineage>
        <taxon>Eukaryota</taxon>
        <taxon>Viridiplantae</taxon>
        <taxon>Streptophyta</taxon>
        <taxon>Embryophyta</taxon>
        <taxon>Tracheophyta</taxon>
        <taxon>Spermatophyta</taxon>
        <taxon>Magnoliopsida</taxon>
        <taxon>eudicotyledons</taxon>
        <taxon>Gunneridae</taxon>
        <taxon>Pentapetalae</taxon>
        <taxon>rosids</taxon>
        <taxon>fabids</taxon>
        <taxon>Fabales</taxon>
        <taxon>Fabaceae</taxon>
        <taxon>Papilionoideae</taxon>
        <taxon>50 kb inversion clade</taxon>
        <taxon>dalbergioids sensu lato</taxon>
        <taxon>Dalbergieae</taxon>
        <taxon>Pterocarpus clade</taxon>
        <taxon>Arachis</taxon>
    </lineage>
</organism>
<name>A0A444Z3S0_ARAHY</name>
<sequence>MDWEGYNSESEDEFEGNYEIDDPNVDGDDVDCINEPDVEEVANLLASQHPFGEPSFMRTLDLAALNAPEFPEYVTADPPIVADGEFVIRMEFSSREVVVAAIKEYTIRRGVDYRRNEVFEVREMPSGQEYAVDLRRRQCDCGDFQVDRIPCRHVFACCANQRLDWQVYMNEVYRMDEVRKVYRARFRPLENPTTWPVVEGPRMIPNPNLR</sequence>